<dbReference type="Pfam" id="PF01263">
    <property type="entry name" value="Aldose_epim"/>
    <property type="match status" value="1"/>
</dbReference>
<dbReference type="EMBL" id="JAERRG010000003">
    <property type="protein sequence ID" value="MBL1113134.1"/>
    <property type="molecule type" value="Genomic_DNA"/>
</dbReference>
<proteinExistence type="predicted"/>
<dbReference type="InterPro" id="IPR014718">
    <property type="entry name" value="GH-type_carb-bd"/>
</dbReference>
<comment type="caution">
    <text evidence="1">The sequence shown here is derived from an EMBL/GenBank/DDBJ whole genome shotgun (WGS) entry which is preliminary data.</text>
</comment>
<dbReference type="SUPFAM" id="SSF74650">
    <property type="entry name" value="Galactose mutarotase-like"/>
    <property type="match status" value="1"/>
</dbReference>
<reference evidence="1 2" key="1">
    <citation type="submission" date="2021-01" db="EMBL/GenBank/DDBJ databases">
        <title>WGS of actinomycetes isolated from Thailand.</title>
        <authorList>
            <person name="Thawai C."/>
        </authorList>
    </citation>
    <scope>NUCLEOTIDE SEQUENCE [LARGE SCALE GENOMIC DNA]</scope>
    <source>
        <strain evidence="1 2">CA3R110</strain>
    </source>
</reference>
<sequence>MASATTSVRPVDGGAWTLENDAVTVVVNPARGTDILSLAWKATGEEILWRDPRWVDRVPAADPADASDVSFFDNYAGGIQELFPNAGPPTTVRGAPLPFHGEAARRRWAAEAVETADGTALRCVTRLARYPFRMTKTFSLDGSVLRFRSEVENLSPRALPSNWGLHPAFNTATVARAATVYGPFEELTAHPEDFGARQWMTPGERRRVPAVAPGVGALELAPGEGPTADLGYATVTGGWFGLRSPGCGLVATMSWQPELFPEIWVWQECHSPDDYPWWGTKHIVAVEPHTTSPFMPLAERLERPGVPVIAGGSTLSAEFTLGVHAIADDEVPVDVDERGVPVLISISDEGEGVA</sequence>
<dbReference type="InterPro" id="IPR011013">
    <property type="entry name" value="Gal_mutarotase_sf_dom"/>
</dbReference>
<keyword evidence="2" id="KW-1185">Reference proteome</keyword>
<evidence type="ECO:0000313" key="1">
    <source>
        <dbReference type="EMBL" id="MBL1113134.1"/>
    </source>
</evidence>
<evidence type="ECO:0000313" key="2">
    <source>
        <dbReference type="Proteomes" id="UP000621510"/>
    </source>
</evidence>
<gene>
    <name evidence="1" type="ORF">JK364_12125</name>
</gene>
<accession>A0ABS1PL56</accession>
<organism evidence="1 2">
    <name type="scientific">Streptomyces endocoffeicus</name>
    <dbReference type="NCBI Taxonomy" id="2898945"/>
    <lineage>
        <taxon>Bacteria</taxon>
        <taxon>Bacillati</taxon>
        <taxon>Actinomycetota</taxon>
        <taxon>Actinomycetes</taxon>
        <taxon>Kitasatosporales</taxon>
        <taxon>Streptomycetaceae</taxon>
        <taxon>Streptomyces</taxon>
    </lineage>
</organism>
<name>A0ABS1PL56_9ACTN</name>
<dbReference type="Proteomes" id="UP000621510">
    <property type="component" value="Unassembled WGS sequence"/>
</dbReference>
<dbReference type="InterPro" id="IPR008183">
    <property type="entry name" value="Aldose_1/G6P_1-epimerase"/>
</dbReference>
<dbReference type="Gene3D" id="2.70.98.10">
    <property type="match status" value="1"/>
</dbReference>
<protein>
    <submittedName>
        <fullName evidence="1">Uncharacterized protein</fullName>
    </submittedName>
</protein>
<dbReference type="RefSeq" id="WP_201850525.1">
    <property type="nucleotide sequence ID" value="NZ_JAERRG010000003.1"/>
</dbReference>